<gene>
    <name evidence="1" type="ORF">LPB04_13240</name>
</gene>
<organism evidence="1 2">
    <name type="scientific">Massilia litorea</name>
    <dbReference type="NCBI Taxonomy" id="2769491"/>
    <lineage>
        <taxon>Bacteria</taxon>
        <taxon>Pseudomonadati</taxon>
        <taxon>Pseudomonadota</taxon>
        <taxon>Betaproteobacteria</taxon>
        <taxon>Burkholderiales</taxon>
        <taxon>Oxalobacteraceae</taxon>
        <taxon>Telluria group</taxon>
        <taxon>Massilia</taxon>
    </lineage>
</organism>
<dbReference type="AlphaFoldDB" id="A0A7L9TYZ3"/>
<name>A0A7L9TYZ3_9BURK</name>
<reference evidence="1 2" key="1">
    <citation type="submission" date="2020-10" db="EMBL/GenBank/DDBJ databases">
        <title>Genome sequencing of Massilia sp. LPB0304.</title>
        <authorList>
            <person name="Kim J."/>
        </authorList>
    </citation>
    <scope>NUCLEOTIDE SEQUENCE [LARGE SCALE GENOMIC DNA]</scope>
    <source>
        <strain evidence="1 2">LPB0304</strain>
    </source>
</reference>
<keyword evidence="2" id="KW-1185">Reference proteome</keyword>
<evidence type="ECO:0000313" key="1">
    <source>
        <dbReference type="EMBL" id="QOL47984.1"/>
    </source>
</evidence>
<protein>
    <submittedName>
        <fullName evidence="1">Uncharacterized protein</fullName>
    </submittedName>
</protein>
<dbReference type="EMBL" id="CP062941">
    <property type="protein sequence ID" value="QOL47984.1"/>
    <property type="molecule type" value="Genomic_DNA"/>
</dbReference>
<sequence length="85" mass="9781">MINQKSAPVEWAGLMYELDDAYEHLAALISDMNGTEDFDEADLRIQLGHVFSHLNRAWHRRDKANGLNPEEWLEASRFPSDLDPV</sequence>
<proteinExistence type="predicted"/>
<dbReference type="Proteomes" id="UP000593875">
    <property type="component" value="Chromosome"/>
</dbReference>
<dbReference type="KEGG" id="mlir:LPB04_13240"/>
<dbReference type="RefSeq" id="WP_193685037.1">
    <property type="nucleotide sequence ID" value="NZ_CP062941.1"/>
</dbReference>
<evidence type="ECO:0000313" key="2">
    <source>
        <dbReference type="Proteomes" id="UP000593875"/>
    </source>
</evidence>
<accession>A0A7L9TYZ3</accession>